<evidence type="ECO:0000256" key="1">
    <source>
        <dbReference type="SAM" id="MobiDB-lite"/>
    </source>
</evidence>
<proteinExistence type="predicted"/>
<dbReference type="AlphaFoldDB" id="A0A0E9VN32"/>
<reference evidence="2" key="2">
    <citation type="journal article" date="2015" name="Fish Shellfish Immunol.">
        <title>Early steps in the European eel (Anguilla anguilla)-Vibrio vulnificus interaction in the gills: Role of the RtxA13 toxin.</title>
        <authorList>
            <person name="Callol A."/>
            <person name="Pajuelo D."/>
            <person name="Ebbesson L."/>
            <person name="Teles M."/>
            <person name="MacKenzie S."/>
            <person name="Amaro C."/>
        </authorList>
    </citation>
    <scope>NUCLEOTIDE SEQUENCE</scope>
</reference>
<protein>
    <submittedName>
        <fullName evidence="2">Uncharacterized protein</fullName>
    </submittedName>
</protein>
<sequence length="62" mass="6753">MISEPPASSSTSCLQVPGTGRHRKLHQASVGERKVSKSLTRLGDRPKITLLTFFQNVSKSNS</sequence>
<feature type="region of interest" description="Disordered" evidence="1">
    <location>
        <begin position="1"/>
        <end position="36"/>
    </location>
</feature>
<evidence type="ECO:0000313" key="2">
    <source>
        <dbReference type="EMBL" id="JAH79421.1"/>
    </source>
</evidence>
<organism evidence="2">
    <name type="scientific">Anguilla anguilla</name>
    <name type="common">European freshwater eel</name>
    <name type="synonym">Muraena anguilla</name>
    <dbReference type="NCBI Taxonomy" id="7936"/>
    <lineage>
        <taxon>Eukaryota</taxon>
        <taxon>Metazoa</taxon>
        <taxon>Chordata</taxon>
        <taxon>Craniata</taxon>
        <taxon>Vertebrata</taxon>
        <taxon>Euteleostomi</taxon>
        <taxon>Actinopterygii</taxon>
        <taxon>Neopterygii</taxon>
        <taxon>Teleostei</taxon>
        <taxon>Anguilliformes</taxon>
        <taxon>Anguillidae</taxon>
        <taxon>Anguilla</taxon>
    </lineage>
</organism>
<reference evidence="2" key="1">
    <citation type="submission" date="2014-11" db="EMBL/GenBank/DDBJ databases">
        <authorList>
            <person name="Amaro Gonzalez C."/>
        </authorList>
    </citation>
    <scope>NUCLEOTIDE SEQUENCE</scope>
</reference>
<name>A0A0E9VN32_ANGAN</name>
<feature type="compositionally biased region" description="Polar residues" evidence="1">
    <location>
        <begin position="1"/>
        <end position="14"/>
    </location>
</feature>
<dbReference type="EMBL" id="GBXM01029156">
    <property type="protein sequence ID" value="JAH79421.1"/>
    <property type="molecule type" value="Transcribed_RNA"/>
</dbReference>
<accession>A0A0E9VN32</accession>